<keyword evidence="1" id="KW-0812">Transmembrane</keyword>
<dbReference type="SUPFAM" id="SSF52540">
    <property type="entry name" value="P-loop containing nucleoside triphosphate hydrolases"/>
    <property type="match status" value="1"/>
</dbReference>
<name>A0A8H4LUQ4_9HYPO</name>
<dbReference type="OrthoDB" id="408152at2759"/>
<dbReference type="InterPro" id="IPR027417">
    <property type="entry name" value="P-loop_NTPase"/>
</dbReference>
<keyword evidence="1" id="KW-0472">Membrane</keyword>
<dbReference type="PANTHER" id="PTHR36978">
    <property type="entry name" value="P-LOOP CONTAINING NUCLEOTIDE TRIPHOSPHATE HYDROLASE"/>
    <property type="match status" value="1"/>
</dbReference>
<keyword evidence="3" id="KW-1185">Reference proteome</keyword>
<dbReference type="AlphaFoldDB" id="A0A8H4LUQ4"/>
<dbReference type="Gene3D" id="3.40.50.300">
    <property type="entry name" value="P-loop containing nucleotide triphosphate hydrolases"/>
    <property type="match status" value="2"/>
</dbReference>
<dbReference type="EMBL" id="JAAVMX010000008">
    <property type="protein sequence ID" value="KAF4505700.1"/>
    <property type="molecule type" value="Genomic_DNA"/>
</dbReference>
<reference evidence="2 3" key="1">
    <citation type="journal article" date="2020" name="Genome Biol. Evol.">
        <title>A new high-quality draft genome assembly of the Chinese cordyceps Ophiocordyceps sinensis.</title>
        <authorList>
            <person name="Shu R."/>
            <person name="Zhang J."/>
            <person name="Meng Q."/>
            <person name="Zhang H."/>
            <person name="Zhou G."/>
            <person name="Li M."/>
            <person name="Wu P."/>
            <person name="Zhao Y."/>
            <person name="Chen C."/>
            <person name="Qin Q."/>
        </authorList>
    </citation>
    <scope>NUCLEOTIDE SEQUENCE [LARGE SCALE GENOMIC DNA]</scope>
    <source>
        <strain evidence="2 3">IOZ07</strain>
    </source>
</reference>
<proteinExistence type="predicted"/>
<sequence length="230" mass="25435">MTGSEWDSKPKRDLKVLVLGLPRTGTASMAEALTMLGYKDWDEVWGRSEAVTDLAGMFATQLIPLYPEAKVILTTRDFDKWKGSVEALFRQGWTPLANAARWVEPVLGSGVIVALRKALLGSFAAADADEACRNARVVYDGHHRRIRELAAPGQLLEYRAGQGWEPLCDFLDRPVPRADFPWLNDAESLARAVRCHLWRAVAAAAWRLVPLVVAVVALGGYRIVSDSLPR</sequence>
<dbReference type="Pfam" id="PF17784">
    <property type="entry name" value="Sulfotransfer_4"/>
    <property type="match status" value="1"/>
</dbReference>
<evidence type="ECO:0000313" key="3">
    <source>
        <dbReference type="Proteomes" id="UP000557566"/>
    </source>
</evidence>
<comment type="caution">
    <text evidence="2">The sequence shown here is derived from an EMBL/GenBank/DDBJ whole genome shotgun (WGS) entry which is preliminary data.</text>
</comment>
<evidence type="ECO:0000313" key="2">
    <source>
        <dbReference type="EMBL" id="KAF4505700.1"/>
    </source>
</evidence>
<accession>A0A8H4LUQ4</accession>
<feature type="transmembrane region" description="Helical" evidence="1">
    <location>
        <begin position="204"/>
        <end position="224"/>
    </location>
</feature>
<protein>
    <recommendedName>
        <fullName evidence="4">Sulfotransferase family protein</fullName>
    </recommendedName>
</protein>
<organism evidence="2 3">
    <name type="scientific">Ophiocordyceps sinensis</name>
    <dbReference type="NCBI Taxonomy" id="72228"/>
    <lineage>
        <taxon>Eukaryota</taxon>
        <taxon>Fungi</taxon>
        <taxon>Dikarya</taxon>
        <taxon>Ascomycota</taxon>
        <taxon>Pezizomycotina</taxon>
        <taxon>Sordariomycetes</taxon>
        <taxon>Hypocreomycetidae</taxon>
        <taxon>Hypocreales</taxon>
        <taxon>Ophiocordycipitaceae</taxon>
        <taxon>Ophiocordyceps</taxon>
    </lineage>
</organism>
<dbReference type="InterPro" id="IPR040632">
    <property type="entry name" value="Sulfotransfer_4"/>
</dbReference>
<keyword evidence="1" id="KW-1133">Transmembrane helix</keyword>
<evidence type="ECO:0008006" key="4">
    <source>
        <dbReference type="Google" id="ProtNLM"/>
    </source>
</evidence>
<dbReference type="Proteomes" id="UP000557566">
    <property type="component" value="Unassembled WGS sequence"/>
</dbReference>
<dbReference type="PANTHER" id="PTHR36978:SF4">
    <property type="entry name" value="P-LOOP CONTAINING NUCLEOSIDE TRIPHOSPHATE HYDROLASE PROTEIN"/>
    <property type="match status" value="1"/>
</dbReference>
<evidence type="ECO:0000256" key="1">
    <source>
        <dbReference type="SAM" id="Phobius"/>
    </source>
</evidence>
<gene>
    <name evidence="2" type="ORF">G6O67_007619</name>
</gene>